<name>A0A150RMY6_SORCE</name>
<comment type="caution">
    <text evidence="2">The sequence shown here is derived from an EMBL/GenBank/DDBJ whole genome shotgun (WGS) entry which is preliminary data.</text>
</comment>
<proteinExistence type="predicted"/>
<dbReference type="Proteomes" id="UP000075515">
    <property type="component" value="Unassembled WGS sequence"/>
</dbReference>
<gene>
    <name evidence="2" type="ORF">BE18_20040</name>
</gene>
<sequence length="207" mass="22551">MRRVEPVRGAESQLFFPLDVLGLAVEEDDRVGARARIDEEGDPLLRKEPPDEIVIRLAVLRRHLARRVAVHEPPALRGGGDARAREDLLHDVGSRHALEDAAVGALGEAEQPGARDEPRPGLLRAPRGPALGLDDDAGQPALLAAAAARQGEHERLADEGRRVRPARELAPERADVVDRLARLEPEEGKRSAVDRELVSDLDEVCHA</sequence>
<evidence type="ECO:0000313" key="3">
    <source>
        <dbReference type="Proteomes" id="UP000075515"/>
    </source>
</evidence>
<evidence type="ECO:0000256" key="1">
    <source>
        <dbReference type="SAM" id="MobiDB-lite"/>
    </source>
</evidence>
<feature type="compositionally biased region" description="Basic and acidic residues" evidence="1">
    <location>
        <begin position="150"/>
        <end position="169"/>
    </location>
</feature>
<reference evidence="2 3" key="1">
    <citation type="submission" date="2014-02" db="EMBL/GenBank/DDBJ databases">
        <title>The small core and large imbalanced accessory genome model reveals a collaborative survival strategy of Sorangium cellulosum strains in nature.</title>
        <authorList>
            <person name="Han K."/>
            <person name="Peng R."/>
            <person name="Blom J."/>
            <person name="Li Y.-Z."/>
        </authorList>
    </citation>
    <scope>NUCLEOTIDE SEQUENCE [LARGE SCALE GENOMIC DNA]</scope>
    <source>
        <strain evidence="2 3">So0149</strain>
    </source>
</reference>
<feature type="region of interest" description="Disordered" evidence="1">
    <location>
        <begin position="185"/>
        <end position="207"/>
    </location>
</feature>
<protein>
    <submittedName>
        <fullName evidence="2">Uncharacterized protein</fullName>
    </submittedName>
</protein>
<accession>A0A150RMY6</accession>
<feature type="compositionally biased region" description="Low complexity" evidence="1">
    <location>
        <begin position="120"/>
        <end position="148"/>
    </location>
</feature>
<evidence type="ECO:0000313" key="2">
    <source>
        <dbReference type="EMBL" id="KYF81644.1"/>
    </source>
</evidence>
<feature type="region of interest" description="Disordered" evidence="1">
    <location>
        <begin position="105"/>
        <end position="169"/>
    </location>
</feature>
<organism evidence="2 3">
    <name type="scientific">Sorangium cellulosum</name>
    <name type="common">Polyangium cellulosum</name>
    <dbReference type="NCBI Taxonomy" id="56"/>
    <lineage>
        <taxon>Bacteria</taxon>
        <taxon>Pseudomonadati</taxon>
        <taxon>Myxococcota</taxon>
        <taxon>Polyangia</taxon>
        <taxon>Polyangiales</taxon>
        <taxon>Polyangiaceae</taxon>
        <taxon>Sorangium</taxon>
    </lineage>
</organism>
<dbReference type="EMBL" id="JEMC01003386">
    <property type="protein sequence ID" value="KYF81644.1"/>
    <property type="molecule type" value="Genomic_DNA"/>
</dbReference>
<dbReference type="AlphaFoldDB" id="A0A150RMY6"/>